<dbReference type="GO" id="GO:0005886">
    <property type="term" value="C:plasma membrane"/>
    <property type="evidence" value="ECO:0007669"/>
    <property type="project" value="UniProtKB-SubCell"/>
</dbReference>
<evidence type="ECO:0000313" key="8">
    <source>
        <dbReference type="EMBL" id="MZR31412.1"/>
    </source>
</evidence>
<evidence type="ECO:0000256" key="3">
    <source>
        <dbReference type="ARBA" id="ARBA00022692"/>
    </source>
</evidence>
<dbReference type="AlphaFoldDB" id="A0A6L8WAA5"/>
<evidence type="ECO:0000256" key="6">
    <source>
        <dbReference type="SAM" id="Phobius"/>
    </source>
</evidence>
<keyword evidence="4 6" id="KW-1133">Transmembrane helix</keyword>
<name>A0A6L8WAA5_9PROT</name>
<dbReference type="Proteomes" id="UP000476030">
    <property type="component" value="Unassembled WGS sequence"/>
</dbReference>
<dbReference type="InterPro" id="IPR011701">
    <property type="entry name" value="MFS"/>
</dbReference>
<dbReference type="InterPro" id="IPR020846">
    <property type="entry name" value="MFS_dom"/>
</dbReference>
<keyword evidence="5 6" id="KW-0472">Membrane</keyword>
<dbReference type="InterPro" id="IPR036259">
    <property type="entry name" value="MFS_trans_sf"/>
</dbReference>
<keyword evidence="3 6" id="KW-0812">Transmembrane</keyword>
<dbReference type="PANTHER" id="PTHR43124">
    <property type="entry name" value="PURINE EFFLUX PUMP PBUE"/>
    <property type="match status" value="1"/>
</dbReference>
<evidence type="ECO:0000256" key="5">
    <source>
        <dbReference type="ARBA" id="ARBA00023136"/>
    </source>
</evidence>
<feature type="transmembrane region" description="Helical" evidence="6">
    <location>
        <begin position="352"/>
        <end position="372"/>
    </location>
</feature>
<feature type="transmembrane region" description="Helical" evidence="6">
    <location>
        <begin position="47"/>
        <end position="69"/>
    </location>
</feature>
<evidence type="ECO:0000256" key="2">
    <source>
        <dbReference type="ARBA" id="ARBA00022475"/>
    </source>
</evidence>
<protein>
    <submittedName>
        <fullName evidence="8">MFS transporter</fullName>
    </submittedName>
</protein>
<evidence type="ECO:0000256" key="4">
    <source>
        <dbReference type="ARBA" id="ARBA00022989"/>
    </source>
</evidence>
<feature type="transmembrane region" description="Helical" evidence="6">
    <location>
        <begin position="384"/>
        <end position="401"/>
    </location>
</feature>
<feature type="transmembrane region" description="Helical" evidence="6">
    <location>
        <begin position="132"/>
        <end position="150"/>
    </location>
</feature>
<dbReference type="GO" id="GO:0022857">
    <property type="term" value="F:transmembrane transporter activity"/>
    <property type="evidence" value="ECO:0007669"/>
    <property type="project" value="InterPro"/>
</dbReference>
<dbReference type="PANTHER" id="PTHR43124:SF3">
    <property type="entry name" value="CHLORAMPHENICOL EFFLUX PUMP RV0191"/>
    <property type="match status" value="1"/>
</dbReference>
<gene>
    <name evidence="8" type="ORF">GQE98_12280</name>
</gene>
<dbReference type="RefSeq" id="WP_161315918.1">
    <property type="nucleotide sequence ID" value="NZ_WTUW01000002.1"/>
</dbReference>
<feature type="transmembrane region" description="Helical" evidence="6">
    <location>
        <begin position="7"/>
        <end position="27"/>
    </location>
</feature>
<comment type="subcellular location">
    <subcellularLocation>
        <location evidence="1">Cell membrane</location>
        <topology evidence="1">Multi-pass membrane protein</topology>
    </subcellularLocation>
</comment>
<feature type="transmembrane region" description="Helical" evidence="6">
    <location>
        <begin position="102"/>
        <end position="123"/>
    </location>
</feature>
<proteinExistence type="predicted"/>
<feature type="transmembrane region" description="Helical" evidence="6">
    <location>
        <begin position="312"/>
        <end position="331"/>
    </location>
</feature>
<dbReference type="Pfam" id="PF07690">
    <property type="entry name" value="MFS_1"/>
    <property type="match status" value="1"/>
</dbReference>
<feature type="transmembrane region" description="Helical" evidence="6">
    <location>
        <begin position="166"/>
        <end position="185"/>
    </location>
</feature>
<feature type="transmembrane region" description="Helical" evidence="6">
    <location>
        <begin position="220"/>
        <end position="238"/>
    </location>
</feature>
<feature type="transmembrane region" description="Helical" evidence="6">
    <location>
        <begin position="78"/>
        <end position="96"/>
    </location>
</feature>
<dbReference type="Gene3D" id="1.20.1250.20">
    <property type="entry name" value="MFS general substrate transporter like domains"/>
    <property type="match status" value="2"/>
</dbReference>
<evidence type="ECO:0000259" key="7">
    <source>
        <dbReference type="PROSITE" id="PS50850"/>
    </source>
</evidence>
<dbReference type="PROSITE" id="PS50850">
    <property type="entry name" value="MFS"/>
    <property type="match status" value="1"/>
</dbReference>
<organism evidence="8 9">
    <name type="scientific">Sneathiella litorea</name>
    <dbReference type="NCBI Taxonomy" id="2606216"/>
    <lineage>
        <taxon>Bacteria</taxon>
        <taxon>Pseudomonadati</taxon>
        <taxon>Pseudomonadota</taxon>
        <taxon>Alphaproteobacteria</taxon>
        <taxon>Sneathiellales</taxon>
        <taxon>Sneathiellaceae</taxon>
        <taxon>Sneathiella</taxon>
    </lineage>
</organism>
<accession>A0A6L8WAA5</accession>
<evidence type="ECO:0000256" key="1">
    <source>
        <dbReference type="ARBA" id="ARBA00004651"/>
    </source>
</evidence>
<feature type="transmembrane region" description="Helical" evidence="6">
    <location>
        <begin position="288"/>
        <end position="306"/>
    </location>
</feature>
<feature type="transmembrane region" description="Helical" evidence="6">
    <location>
        <begin position="258"/>
        <end position="276"/>
    </location>
</feature>
<reference evidence="8 9" key="1">
    <citation type="submission" date="2019-12" db="EMBL/GenBank/DDBJ databases">
        <title>Snethiella sp. nov. sp. isolated from sea sand.</title>
        <authorList>
            <person name="Kim J."/>
            <person name="Jeong S.E."/>
            <person name="Jung H.S."/>
            <person name="Jeon C.O."/>
        </authorList>
    </citation>
    <scope>NUCLEOTIDE SEQUENCE [LARGE SCALE GENOMIC DNA]</scope>
    <source>
        <strain evidence="8 9">DP05</strain>
    </source>
</reference>
<comment type="caution">
    <text evidence="8">The sequence shown here is derived from an EMBL/GenBank/DDBJ whole genome shotgun (WGS) entry which is preliminary data.</text>
</comment>
<keyword evidence="9" id="KW-1185">Reference proteome</keyword>
<dbReference type="EMBL" id="WTUW01000002">
    <property type="protein sequence ID" value="MZR31412.1"/>
    <property type="molecule type" value="Genomic_DNA"/>
</dbReference>
<feature type="domain" description="Major facilitator superfamily (MFS) profile" evidence="7">
    <location>
        <begin position="11"/>
        <end position="407"/>
    </location>
</feature>
<dbReference type="SUPFAM" id="SSF103473">
    <property type="entry name" value="MFS general substrate transporter"/>
    <property type="match status" value="1"/>
</dbReference>
<sequence>MKNETTIAVKLITTLSIVYVASNFYRSSIAVIAPNMMDELGLTHEELGVVGGTFFIAFAIFQVPVGIFLDRYGPRKTICGLMFFAVLGSAGFAMASDFLELTAARFFIGVGCAPVLMGSLVIISRWLSAERFAFYTSLIVGIGGLGNILATTPTAILTDMIGWRDVFWVASLFSAVSIIFGYLIIKDAPADHAFHSRKVESMKDTLGGVIGIIRDRQFQLVFTINLVIYGTIMSIVGLWGGNFLRDVYGLDLTARGNILFWMTVAVIGGAFFYGYLDGVCKSRKKLVATAAITTIILLVILGSIPVVSVWQISALLILFSFFGNYGVLIMSQGRSIFPERLLGRGIATLNTAVFLGVFLLQSMGGFIIGTFATEDGTAPLEAYRVLYLSLAAIVGVALLIYSRSKESKTPKEKAPEAA</sequence>
<evidence type="ECO:0000313" key="9">
    <source>
        <dbReference type="Proteomes" id="UP000476030"/>
    </source>
</evidence>
<dbReference type="InterPro" id="IPR050189">
    <property type="entry name" value="MFS_Efflux_Transporters"/>
</dbReference>
<keyword evidence="2" id="KW-1003">Cell membrane</keyword>